<dbReference type="EMBL" id="JANTOO010000009">
    <property type="protein sequence ID" value="MCS1395841.1"/>
    <property type="molecule type" value="Genomic_DNA"/>
</dbReference>
<dbReference type="RefSeq" id="WP_258858676.1">
    <property type="nucleotide sequence ID" value="NZ_JANTOO010000009.1"/>
</dbReference>
<dbReference type="Proteomes" id="UP001525021">
    <property type="component" value="Unassembled WGS sequence"/>
</dbReference>
<evidence type="ECO:0000313" key="1">
    <source>
        <dbReference type="EMBL" id="MCS1395841.1"/>
    </source>
</evidence>
<gene>
    <name evidence="1" type="ORF">NXZ79_07270</name>
</gene>
<sequence length="91" mass="10259">MENGKPMVATFDKNSNILTTQIKGDDSSKLVIDLNELAALEESMKEQTSGDISTFASSMKQNIFTNYEYTIEFTSPESWQLHRPNPDNPIN</sequence>
<evidence type="ECO:0000313" key="2">
    <source>
        <dbReference type="Proteomes" id="UP001525021"/>
    </source>
</evidence>
<comment type="caution">
    <text evidence="1">The sequence shown here is derived from an EMBL/GenBank/DDBJ whole genome shotgun (WGS) entry which is preliminary data.</text>
</comment>
<reference evidence="1 2" key="1">
    <citation type="submission" date="2022-08" db="EMBL/GenBank/DDBJ databases">
        <title>Lysinibacillus sequencing.</title>
        <authorList>
            <person name="Dunlap C."/>
        </authorList>
    </citation>
    <scope>NUCLEOTIDE SEQUENCE [LARGE SCALE GENOMIC DNA]</scope>
    <source>
        <strain evidence="1 2">PB211</strain>
    </source>
</reference>
<dbReference type="NCBIfam" id="NF035925">
    <property type="entry name" value="Geo26A_fam"/>
    <property type="match status" value="1"/>
</dbReference>
<name>A0ABT2DLT4_9BACI</name>
<organism evidence="1 2">
    <name type="scientific">Lysinibacillus pinottii</name>
    <dbReference type="NCBI Taxonomy" id="2973932"/>
    <lineage>
        <taxon>Bacteria</taxon>
        <taxon>Bacillati</taxon>
        <taxon>Bacillota</taxon>
        <taxon>Bacilli</taxon>
        <taxon>Bacillales</taxon>
        <taxon>Bacillaceae</taxon>
        <taxon>Lysinibacillus</taxon>
    </lineage>
</organism>
<protein>
    <submittedName>
        <fullName evidence="1">Geobacillin-26 family protein</fullName>
    </submittedName>
</protein>
<proteinExistence type="predicted"/>
<keyword evidence="2" id="KW-1185">Reference proteome</keyword>
<accession>A0ABT2DLT4</accession>